<evidence type="ECO:0000313" key="4">
    <source>
        <dbReference type="EMBL" id="ANB14462.1"/>
    </source>
</evidence>
<name>A0A167EU90_9ASCO</name>
<comment type="similarity">
    <text evidence="1 2">Belongs to the endosulfine family.</text>
</comment>
<evidence type="ECO:0000313" key="5">
    <source>
        <dbReference type="Proteomes" id="UP000189580"/>
    </source>
</evidence>
<proteinExistence type="inferred from homology"/>
<protein>
    <recommendedName>
        <fullName evidence="2">mRNA stability protein</fullName>
    </recommendedName>
</protein>
<dbReference type="RefSeq" id="XP_018736939.1">
    <property type="nucleotide sequence ID" value="XM_018878980.1"/>
</dbReference>
<organism evidence="4 5">
    <name type="scientific">Sugiyamaella lignohabitans</name>
    <dbReference type="NCBI Taxonomy" id="796027"/>
    <lineage>
        <taxon>Eukaryota</taxon>
        <taxon>Fungi</taxon>
        <taxon>Dikarya</taxon>
        <taxon>Ascomycota</taxon>
        <taxon>Saccharomycotina</taxon>
        <taxon>Dipodascomycetes</taxon>
        <taxon>Dipodascales</taxon>
        <taxon>Trichomonascaceae</taxon>
        <taxon>Sugiyamaella</taxon>
    </lineage>
</organism>
<evidence type="ECO:0000256" key="3">
    <source>
        <dbReference type="SAM" id="MobiDB-lite"/>
    </source>
</evidence>
<evidence type="ECO:0000256" key="2">
    <source>
        <dbReference type="RuleBase" id="RU363120"/>
    </source>
</evidence>
<gene>
    <name evidence="4" type="primary">IGO2</name>
    <name evidence="4" type="ORF">AWJ20_2052</name>
</gene>
<feature type="region of interest" description="Disordered" evidence="3">
    <location>
        <begin position="46"/>
        <end position="68"/>
    </location>
</feature>
<dbReference type="InterPro" id="IPR006760">
    <property type="entry name" value="Endosulphine"/>
</dbReference>
<dbReference type="OrthoDB" id="5949865at2759"/>
<evidence type="ECO:0000256" key="1">
    <source>
        <dbReference type="ARBA" id="ARBA00010520"/>
    </source>
</evidence>
<keyword evidence="5" id="KW-1185">Reference proteome</keyword>
<sequence>MYGRLPSRAELLNRKLKDRKFFDSGDYALKQAGKDTTQVVGSEHPVPEIIPHHTSPPQSRHASFSYGSATAAHDPSLMAAHELDLKLKGIHRSSIA</sequence>
<dbReference type="EMBL" id="CP014503">
    <property type="protein sequence ID" value="ANB14462.1"/>
    <property type="molecule type" value="Genomic_DNA"/>
</dbReference>
<dbReference type="AlphaFoldDB" id="A0A167EU90"/>
<feature type="compositionally biased region" description="Polar residues" evidence="3">
    <location>
        <begin position="55"/>
        <end position="68"/>
    </location>
</feature>
<accession>A0A167EU90</accession>
<dbReference type="KEGG" id="slb:AWJ20_2052"/>
<reference evidence="4 5" key="1">
    <citation type="submission" date="2016-02" db="EMBL/GenBank/DDBJ databases">
        <title>Complete genome sequence and transcriptome regulation of the pentose utilising yeast Sugiyamaella lignohabitans.</title>
        <authorList>
            <person name="Bellasio M."/>
            <person name="Peymann A."/>
            <person name="Valli M."/>
            <person name="Sipitzky M."/>
            <person name="Graf A."/>
            <person name="Sauer M."/>
            <person name="Marx H."/>
            <person name="Mattanovich D."/>
        </authorList>
    </citation>
    <scope>NUCLEOTIDE SEQUENCE [LARGE SCALE GENOMIC DNA]</scope>
    <source>
        <strain evidence="4 5">CBS 10342</strain>
    </source>
</reference>
<dbReference type="Pfam" id="PF04667">
    <property type="entry name" value="Endosulfine"/>
    <property type="match status" value="1"/>
</dbReference>
<comment type="function">
    <text evidence="2">Plays an essential role in initiation of the G0 program by preventing the degradation of specific nutrient-regulated mRNAs via the 5'-3' mRNA decay pathway.</text>
</comment>
<dbReference type="Proteomes" id="UP000189580">
    <property type="component" value="Chromosome b"/>
</dbReference>
<dbReference type="GeneID" id="30033921"/>